<keyword evidence="1" id="KW-0472">Membrane</keyword>
<protein>
    <submittedName>
        <fullName evidence="2">Uncharacterized protein</fullName>
    </submittedName>
</protein>
<feature type="transmembrane region" description="Helical" evidence="1">
    <location>
        <begin position="6"/>
        <end position="30"/>
    </location>
</feature>
<dbReference type="AlphaFoldDB" id="A0A4V3W9D5"/>
<evidence type="ECO:0000313" key="3">
    <source>
        <dbReference type="Proteomes" id="UP000307956"/>
    </source>
</evidence>
<evidence type="ECO:0000256" key="1">
    <source>
        <dbReference type="SAM" id="Phobius"/>
    </source>
</evidence>
<organism evidence="2 3">
    <name type="scientific">Pseudothauera rhizosphaerae</name>
    <dbReference type="NCBI Taxonomy" id="2565932"/>
    <lineage>
        <taxon>Bacteria</taxon>
        <taxon>Pseudomonadati</taxon>
        <taxon>Pseudomonadota</taxon>
        <taxon>Betaproteobacteria</taxon>
        <taxon>Rhodocyclales</taxon>
        <taxon>Zoogloeaceae</taxon>
        <taxon>Pseudothauera</taxon>
    </lineage>
</organism>
<evidence type="ECO:0000313" key="2">
    <source>
        <dbReference type="EMBL" id="THF54774.1"/>
    </source>
</evidence>
<accession>A0A4V3W9D5</accession>
<keyword evidence="1" id="KW-0812">Transmembrane</keyword>
<name>A0A4V3W9D5_9RHOO</name>
<keyword evidence="1" id="KW-1133">Transmembrane helix</keyword>
<keyword evidence="3" id="KW-1185">Reference proteome</keyword>
<sequence>MNELKALGPAGLLGIGLICFACSFALGSVWPMWTAYGRLQVELDALENSHAQLRTSLRTLGTGPMVDGTAQRLPEMGEIHLRLQAIQAIAVEEGLELARVGYGMEHDGASGEMHYTATLPIRAS</sequence>
<dbReference type="Proteomes" id="UP000307956">
    <property type="component" value="Unassembled WGS sequence"/>
</dbReference>
<comment type="caution">
    <text evidence="2">The sequence shown here is derived from an EMBL/GenBank/DDBJ whole genome shotgun (WGS) entry which is preliminary data.</text>
</comment>
<dbReference type="RefSeq" id="WP_136387062.1">
    <property type="nucleotide sequence ID" value="NZ_SSOD01000029.1"/>
</dbReference>
<gene>
    <name evidence="2" type="ORF">E6O51_21380</name>
</gene>
<dbReference type="EMBL" id="SSOD01000029">
    <property type="protein sequence ID" value="THF54774.1"/>
    <property type="molecule type" value="Genomic_DNA"/>
</dbReference>
<proteinExistence type="predicted"/>
<reference evidence="2 3" key="1">
    <citation type="submission" date="2019-04" db="EMBL/GenBank/DDBJ databases">
        <title>Azoarcus rhizosphaerae sp. nov. isolated from rhizosphere of Ficus religiosa.</title>
        <authorList>
            <person name="Lin S.-Y."/>
            <person name="Hameed A."/>
            <person name="Hsu Y.-H."/>
            <person name="Young C.-C."/>
        </authorList>
    </citation>
    <scope>NUCLEOTIDE SEQUENCE [LARGE SCALE GENOMIC DNA]</scope>
    <source>
        <strain evidence="2 3">CC-YHH848</strain>
    </source>
</reference>